<comment type="catalytic activity">
    <reaction evidence="7 8">
        <text>adenosine(34) in tRNA + H2O + H(+) = inosine(34) in tRNA + NH4(+)</text>
        <dbReference type="Rhea" id="RHEA:43168"/>
        <dbReference type="Rhea" id="RHEA-COMP:10373"/>
        <dbReference type="Rhea" id="RHEA-COMP:10374"/>
        <dbReference type="ChEBI" id="CHEBI:15377"/>
        <dbReference type="ChEBI" id="CHEBI:15378"/>
        <dbReference type="ChEBI" id="CHEBI:28938"/>
        <dbReference type="ChEBI" id="CHEBI:74411"/>
        <dbReference type="ChEBI" id="CHEBI:82852"/>
        <dbReference type="EC" id="3.5.4.33"/>
    </reaction>
</comment>
<dbReference type="PROSITE" id="PS00903">
    <property type="entry name" value="CYT_DCMP_DEAMINASES_1"/>
    <property type="match status" value="1"/>
</dbReference>
<comment type="cofactor">
    <cofactor evidence="8">
        <name>Zn(2+)</name>
        <dbReference type="ChEBI" id="CHEBI:29105"/>
    </cofactor>
    <text evidence="8">Binds 1 zinc ion per subunit.</text>
</comment>
<protein>
    <recommendedName>
        <fullName evidence="8">tRNA-specific adenosine deaminase</fullName>
        <ecNumber evidence="8">3.5.4.33</ecNumber>
    </recommendedName>
</protein>
<dbReference type="Gene3D" id="1.10.150.20">
    <property type="entry name" value="5' to 3' exonuclease, C-terminal subdomain"/>
    <property type="match status" value="1"/>
</dbReference>
<dbReference type="EMBL" id="BMYX01000016">
    <property type="protein sequence ID" value="GGY21746.1"/>
    <property type="molecule type" value="Genomic_DNA"/>
</dbReference>
<dbReference type="GO" id="GO:0002100">
    <property type="term" value="P:tRNA wobble adenosine to inosine editing"/>
    <property type="evidence" value="ECO:0007669"/>
    <property type="project" value="UniProtKB-UniRule"/>
</dbReference>
<keyword evidence="3 8" id="KW-0819">tRNA processing</keyword>
<dbReference type="InterPro" id="IPR028883">
    <property type="entry name" value="tRNA_aden_deaminase"/>
</dbReference>
<dbReference type="Pfam" id="PF04994">
    <property type="entry name" value="TfoX_C"/>
    <property type="match status" value="1"/>
</dbReference>
<keyword evidence="6 8" id="KW-0862">Zinc</keyword>
<dbReference type="InterPro" id="IPR016192">
    <property type="entry name" value="APOBEC/CMP_deaminase_Zn-bd"/>
</dbReference>
<dbReference type="Gene3D" id="3.40.140.10">
    <property type="entry name" value="Cytidine Deaminase, domain 2"/>
    <property type="match status" value="1"/>
</dbReference>
<dbReference type="GO" id="GO:0052717">
    <property type="term" value="F:tRNA-specific adenosine-34 deaminase activity"/>
    <property type="evidence" value="ECO:0007669"/>
    <property type="project" value="UniProtKB-UniRule"/>
</dbReference>
<dbReference type="Proteomes" id="UP000645257">
    <property type="component" value="Unassembled WGS sequence"/>
</dbReference>
<dbReference type="AlphaFoldDB" id="A0A918P5L0"/>
<evidence type="ECO:0000256" key="7">
    <source>
        <dbReference type="ARBA" id="ARBA00048045"/>
    </source>
</evidence>
<evidence type="ECO:0000313" key="10">
    <source>
        <dbReference type="EMBL" id="GGY21746.1"/>
    </source>
</evidence>
<evidence type="ECO:0000256" key="2">
    <source>
        <dbReference type="ARBA" id="ARBA00011738"/>
    </source>
</evidence>
<dbReference type="PANTHER" id="PTHR11079:SF202">
    <property type="entry name" value="TRNA-SPECIFIC ADENOSINE DEAMINASE"/>
    <property type="match status" value="1"/>
</dbReference>
<dbReference type="CDD" id="cd01285">
    <property type="entry name" value="nucleoside_deaminase"/>
    <property type="match status" value="1"/>
</dbReference>
<feature type="domain" description="CMP/dCMP-type deaminase" evidence="9">
    <location>
        <begin position="91"/>
        <end position="202"/>
    </location>
</feature>
<reference evidence="10" key="2">
    <citation type="submission" date="2020-09" db="EMBL/GenBank/DDBJ databases">
        <authorList>
            <person name="Sun Q."/>
            <person name="Kim S."/>
        </authorList>
    </citation>
    <scope>NUCLEOTIDE SEQUENCE</scope>
    <source>
        <strain evidence="10">KCTC 32182</strain>
    </source>
</reference>
<dbReference type="Pfam" id="PF00383">
    <property type="entry name" value="dCMP_cyt_deam_1"/>
    <property type="match status" value="1"/>
</dbReference>
<dbReference type="NCBIfam" id="NF008113">
    <property type="entry name" value="PRK10860.1"/>
    <property type="match status" value="1"/>
</dbReference>
<dbReference type="InterPro" id="IPR016193">
    <property type="entry name" value="Cytidine_deaminase-like"/>
</dbReference>
<dbReference type="HAMAP" id="MF_00972">
    <property type="entry name" value="tRNA_aden_deaminase"/>
    <property type="match status" value="1"/>
</dbReference>
<dbReference type="GO" id="GO:0008270">
    <property type="term" value="F:zinc ion binding"/>
    <property type="evidence" value="ECO:0007669"/>
    <property type="project" value="UniProtKB-UniRule"/>
</dbReference>
<feature type="binding site" evidence="8">
    <location>
        <position position="142"/>
    </location>
    <ligand>
        <name>Zn(2+)</name>
        <dbReference type="ChEBI" id="CHEBI:29105"/>
        <note>catalytic</note>
    </ligand>
</feature>
<evidence type="ECO:0000313" key="11">
    <source>
        <dbReference type="Proteomes" id="UP000645257"/>
    </source>
</evidence>
<evidence type="ECO:0000256" key="5">
    <source>
        <dbReference type="ARBA" id="ARBA00022801"/>
    </source>
</evidence>
<dbReference type="RefSeq" id="WP_229804763.1">
    <property type="nucleotide sequence ID" value="NZ_BMYX01000016.1"/>
</dbReference>
<comment type="subunit">
    <text evidence="2 8">Homodimer.</text>
</comment>
<accession>A0A918P5L0</accession>
<evidence type="ECO:0000256" key="4">
    <source>
        <dbReference type="ARBA" id="ARBA00022723"/>
    </source>
</evidence>
<dbReference type="PROSITE" id="PS51747">
    <property type="entry name" value="CYT_DCMP_DEAMINASES_2"/>
    <property type="match status" value="1"/>
</dbReference>
<comment type="function">
    <text evidence="8">Catalyzes the deamination of adenosine to inosine at the wobble position 34 of tRNA(Arg2).</text>
</comment>
<dbReference type="EC" id="3.5.4.33" evidence="8"/>
<comment type="similarity">
    <text evidence="1">Belongs to the cytidine and deoxycytidylate deaminase family. ADAT2 subfamily.</text>
</comment>
<organism evidence="10 11">
    <name type="scientific">Paludibacterium paludis</name>
    <dbReference type="NCBI Taxonomy" id="1225769"/>
    <lineage>
        <taxon>Bacteria</taxon>
        <taxon>Pseudomonadati</taxon>
        <taxon>Pseudomonadota</taxon>
        <taxon>Betaproteobacteria</taxon>
        <taxon>Neisseriales</taxon>
        <taxon>Chromobacteriaceae</taxon>
        <taxon>Paludibacterium</taxon>
    </lineage>
</organism>
<keyword evidence="5 8" id="KW-0378">Hydrolase</keyword>
<evidence type="ECO:0000256" key="8">
    <source>
        <dbReference type="HAMAP-Rule" id="MF_00972"/>
    </source>
</evidence>
<reference evidence="10" key="1">
    <citation type="journal article" date="2014" name="Int. J. Syst. Evol. Microbiol.">
        <title>Complete genome sequence of Corynebacterium casei LMG S-19264T (=DSM 44701T), isolated from a smear-ripened cheese.</title>
        <authorList>
            <consortium name="US DOE Joint Genome Institute (JGI-PGF)"/>
            <person name="Walter F."/>
            <person name="Albersmeier A."/>
            <person name="Kalinowski J."/>
            <person name="Ruckert C."/>
        </authorList>
    </citation>
    <scope>NUCLEOTIDE SEQUENCE</scope>
    <source>
        <strain evidence="10">KCTC 32182</strain>
    </source>
</reference>
<keyword evidence="11" id="KW-1185">Reference proteome</keyword>
<dbReference type="InterPro" id="IPR007077">
    <property type="entry name" value="TfoX_C"/>
</dbReference>
<proteinExistence type="inferred from homology"/>
<feature type="active site" description="Proton donor" evidence="8">
    <location>
        <position position="144"/>
    </location>
</feature>
<dbReference type="InterPro" id="IPR002125">
    <property type="entry name" value="CMP_dCMP_dom"/>
</dbReference>
<feature type="binding site" evidence="8">
    <location>
        <position position="175"/>
    </location>
    <ligand>
        <name>Zn(2+)</name>
        <dbReference type="ChEBI" id="CHEBI:29105"/>
        <note>catalytic</note>
    </ligand>
</feature>
<evidence type="ECO:0000256" key="3">
    <source>
        <dbReference type="ARBA" id="ARBA00022694"/>
    </source>
</evidence>
<keyword evidence="4 8" id="KW-0479">Metal-binding</keyword>
<comment type="caution">
    <text evidence="10">The sequence shown here is derived from an EMBL/GenBank/DDBJ whole genome shotgun (WGS) entry which is preliminary data.</text>
</comment>
<dbReference type="PANTHER" id="PTHR11079">
    <property type="entry name" value="CYTOSINE DEAMINASE FAMILY MEMBER"/>
    <property type="match status" value="1"/>
</dbReference>
<evidence type="ECO:0000256" key="6">
    <source>
        <dbReference type="ARBA" id="ARBA00022833"/>
    </source>
</evidence>
<feature type="binding site" evidence="8">
    <location>
        <position position="172"/>
    </location>
    <ligand>
        <name>Zn(2+)</name>
        <dbReference type="ChEBI" id="CHEBI:29105"/>
        <note>catalytic</note>
    </ligand>
</feature>
<dbReference type="SUPFAM" id="SSF53927">
    <property type="entry name" value="Cytidine deaminase-like"/>
    <property type="match status" value="1"/>
</dbReference>
<sequence length="238" mass="25617">MPLTTPPLPPAAILALRELGIDSASSLDTFGVVSAFLTLKARGHTVTRKLLYALEAARRGAHWQDLTEEERRHLDHALLEHPPVRLAPDQAQIDRFMGMAQEEARKAFAEGEVPVGAVVVCEGRVIGRGYNRPLGAHDPTAHAEMQALREAAAARGNYRLSGCDLYVTLEPCAMCAGAILHARLDRVVFGAREDKTGAAGSVIDLFATRLNHHTAVFGGHQADASAALLGEFFAARRS</sequence>
<gene>
    <name evidence="8 10" type="primary">tadA</name>
    <name evidence="10" type="ORF">GCM10011289_26820</name>
</gene>
<name>A0A918P5L0_9NEIS</name>
<evidence type="ECO:0000259" key="9">
    <source>
        <dbReference type="PROSITE" id="PS51747"/>
    </source>
</evidence>
<evidence type="ECO:0000256" key="1">
    <source>
        <dbReference type="ARBA" id="ARBA00010669"/>
    </source>
</evidence>